<evidence type="ECO:0000313" key="2">
    <source>
        <dbReference type="Proteomes" id="UP000886523"/>
    </source>
</evidence>
<evidence type="ECO:0000313" key="1">
    <source>
        <dbReference type="EMBL" id="KAF9517372.1"/>
    </source>
</evidence>
<proteinExistence type="predicted"/>
<dbReference type="Proteomes" id="UP000886523">
    <property type="component" value="Unassembled WGS sequence"/>
</dbReference>
<comment type="caution">
    <text evidence="1">The sequence shown here is derived from an EMBL/GenBank/DDBJ whole genome shotgun (WGS) entry which is preliminary data.</text>
</comment>
<keyword evidence="2" id="KW-1185">Reference proteome</keyword>
<gene>
    <name evidence="1" type="ORF">BS47DRAFT_1339668</name>
</gene>
<organism evidence="1 2">
    <name type="scientific">Hydnum rufescens UP504</name>
    <dbReference type="NCBI Taxonomy" id="1448309"/>
    <lineage>
        <taxon>Eukaryota</taxon>
        <taxon>Fungi</taxon>
        <taxon>Dikarya</taxon>
        <taxon>Basidiomycota</taxon>
        <taxon>Agaricomycotina</taxon>
        <taxon>Agaricomycetes</taxon>
        <taxon>Cantharellales</taxon>
        <taxon>Hydnaceae</taxon>
        <taxon>Hydnum</taxon>
    </lineage>
</organism>
<sequence length="144" mass="16908">MGTHPPRQTCTRHVFSALYEQRDLLDNLTQPTAAGVVPWDERTPYKTSLYWSNLSTHSWRRPGMYNVSDLCSYIASTPTTYITHLKWCKDRKGVKHEFLVLRVERPQDKPIWLRLDRRLHQHAPVVEWIFSTSPTGDSVRIHHS</sequence>
<name>A0A9P6DXE6_9AGAM</name>
<reference evidence="1" key="1">
    <citation type="journal article" date="2020" name="Nat. Commun.">
        <title>Large-scale genome sequencing of mycorrhizal fungi provides insights into the early evolution of symbiotic traits.</title>
        <authorList>
            <person name="Miyauchi S."/>
            <person name="Kiss E."/>
            <person name="Kuo A."/>
            <person name="Drula E."/>
            <person name="Kohler A."/>
            <person name="Sanchez-Garcia M."/>
            <person name="Morin E."/>
            <person name="Andreopoulos B."/>
            <person name="Barry K.W."/>
            <person name="Bonito G."/>
            <person name="Buee M."/>
            <person name="Carver A."/>
            <person name="Chen C."/>
            <person name="Cichocki N."/>
            <person name="Clum A."/>
            <person name="Culley D."/>
            <person name="Crous P.W."/>
            <person name="Fauchery L."/>
            <person name="Girlanda M."/>
            <person name="Hayes R.D."/>
            <person name="Keri Z."/>
            <person name="LaButti K."/>
            <person name="Lipzen A."/>
            <person name="Lombard V."/>
            <person name="Magnuson J."/>
            <person name="Maillard F."/>
            <person name="Murat C."/>
            <person name="Nolan M."/>
            <person name="Ohm R.A."/>
            <person name="Pangilinan J."/>
            <person name="Pereira M.F."/>
            <person name="Perotto S."/>
            <person name="Peter M."/>
            <person name="Pfister S."/>
            <person name="Riley R."/>
            <person name="Sitrit Y."/>
            <person name="Stielow J.B."/>
            <person name="Szollosi G."/>
            <person name="Zifcakova L."/>
            <person name="Stursova M."/>
            <person name="Spatafora J.W."/>
            <person name="Tedersoo L."/>
            <person name="Vaario L.M."/>
            <person name="Yamada A."/>
            <person name="Yan M."/>
            <person name="Wang P."/>
            <person name="Xu J."/>
            <person name="Bruns T."/>
            <person name="Baldrian P."/>
            <person name="Vilgalys R."/>
            <person name="Dunand C."/>
            <person name="Henrissat B."/>
            <person name="Grigoriev I.V."/>
            <person name="Hibbett D."/>
            <person name="Nagy L.G."/>
            <person name="Martin F.M."/>
        </authorList>
    </citation>
    <scope>NUCLEOTIDE SEQUENCE</scope>
    <source>
        <strain evidence="1">UP504</strain>
    </source>
</reference>
<dbReference type="OrthoDB" id="3317936at2759"/>
<dbReference type="EMBL" id="MU128932">
    <property type="protein sequence ID" value="KAF9517372.1"/>
    <property type="molecule type" value="Genomic_DNA"/>
</dbReference>
<protein>
    <submittedName>
        <fullName evidence="1">Uncharacterized protein</fullName>
    </submittedName>
</protein>
<feature type="non-terminal residue" evidence="1">
    <location>
        <position position="144"/>
    </location>
</feature>
<dbReference type="AlphaFoldDB" id="A0A9P6DXE6"/>
<accession>A0A9P6DXE6</accession>